<evidence type="ECO:0000256" key="5">
    <source>
        <dbReference type="SAM" id="Phobius"/>
    </source>
</evidence>
<organism evidence="7 8">
    <name type="scientific">Agromyces tardus</name>
    <dbReference type="NCBI Taxonomy" id="2583849"/>
    <lineage>
        <taxon>Bacteria</taxon>
        <taxon>Bacillati</taxon>
        <taxon>Actinomycetota</taxon>
        <taxon>Actinomycetes</taxon>
        <taxon>Micrococcales</taxon>
        <taxon>Microbacteriaceae</taxon>
        <taxon>Agromyces</taxon>
    </lineage>
</organism>
<feature type="domain" description="Major facilitator superfamily (MFS) profile" evidence="6">
    <location>
        <begin position="31"/>
        <end position="461"/>
    </location>
</feature>
<dbReference type="InterPro" id="IPR036259">
    <property type="entry name" value="MFS_trans_sf"/>
</dbReference>
<dbReference type="RefSeq" id="WP_122935002.1">
    <property type="nucleotide sequence ID" value="NZ_JBHSNT010000007.1"/>
</dbReference>
<feature type="transmembrane region" description="Helical" evidence="5">
    <location>
        <begin position="182"/>
        <end position="201"/>
    </location>
</feature>
<sequence>MTVETPDETGAAPVPVMPARESVLSPEYRWISIGMCALIFLAAFEAMAVTAVMPAVAAELDGRSLYALAFAGPLAVSVIGMIVAGNAADRGGPRLALYSSVALFVAGLLVAGLATDMWQLVIGRLVHGIGGGGLTVALYVIVGRVIPPRLQPGIFAGFAAAWVVPSLVGPFIAGVIADGIGWEWVFLGVVALVVPALLMVVPSLRGLDTGTIADPPPWRWSRIAWAALAGVAVLVLNLSTQAGGWAGWVLPIAAIAVIAVAVRPMVPRGTLRAAQGLPAGVLTRGMLAGSFFGTQVYLPLLLTGEPYSLSTSMAGLVLTVGGVSWAIASQVQGRNPVRLSHERCLRIGLALLGAAIGLTLVATVLTLPPIAFLLTWVLAGGGMGLMYPRTTVIGLQSSTVENQGFISSAMAVADALGSAVAIALTAIVYALLLPTGPVVAVAGAISVALGVWAVAVFAGLRAHAEVPEAAAA</sequence>
<dbReference type="SUPFAM" id="SSF103473">
    <property type="entry name" value="MFS general substrate transporter"/>
    <property type="match status" value="1"/>
</dbReference>
<dbReference type="OrthoDB" id="9778875at2"/>
<feature type="transmembrane region" description="Helical" evidence="5">
    <location>
        <begin position="347"/>
        <end position="364"/>
    </location>
</feature>
<dbReference type="InterPro" id="IPR011701">
    <property type="entry name" value="MFS"/>
</dbReference>
<dbReference type="Gene3D" id="1.20.1250.20">
    <property type="entry name" value="MFS general substrate transporter like domains"/>
    <property type="match status" value="2"/>
</dbReference>
<evidence type="ECO:0000259" key="6">
    <source>
        <dbReference type="PROSITE" id="PS50850"/>
    </source>
</evidence>
<evidence type="ECO:0000256" key="3">
    <source>
        <dbReference type="ARBA" id="ARBA00022989"/>
    </source>
</evidence>
<feature type="transmembrane region" description="Helical" evidence="5">
    <location>
        <begin position="438"/>
        <end position="460"/>
    </location>
</feature>
<dbReference type="PROSITE" id="PS50850">
    <property type="entry name" value="MFS"/>
    <property type="match status" value="1"/>
</dbReference>
<evidence type="ECO:0000313" key="8">
    <source>
        <dbReference type="Proteomes" id="UP000275048"/>
    </source>
</evidence>
<feature type="transmembrane region" description="Helical" evidence="5">
    <location>
        <begin position="222"/>
        <end position="239"/>
    </location>
</feature>
<dbReference type="AlphaFoldDB" id="A0A3M8ALT0"/>
<keyword evidence="8" id="KW-1185">Reference proteome</keyword>
<protein>
    <submittedName>
        <fullName evidence="7">MFS transporter</fullName>
    </submittedName>
</protein>
<accession>A0A3M8ALT0</accession>
<gene>
    <name evidence="7" type="ORF">EDM22_00070</name>
</gene>
<keyword evidence="3 5" id="KW-1133">Transmembrane helix</keyword>
<dbReference type="GO" id="GO:0022857">
    <property type="term" value="F:transmembrane transporter activity"/>
    <property type="evidence" value="ECO:0007669"/>
    <property type="project" value="InterPro"/>
</dbReference>
<keyword evidence="4 5" id="KW-0472">Membrane</keyword>
<name>A0A3M8ALT0_9MICO</name>
<evidence type="ECO:0000256" key="1">
    <source>
        <dbReference type="ARBA" id="ARBA00004651"/>
    </source>
</evidence>
<dbReference type="GO" id="GO:0005886">
    <property type="term" value="C:plasma membrane"/>
    <property type="evidence" value="ECO:0007669"/>
    <property type="project" value="UniProtKB-SubCell"/>
</dbReference>
<dbReference type="PANTHER" id="PTHR23501">
    <property type="entry name" value="MAJOR FACILITATOR SUPERFAMILY"/>
    <property type="match status" value="1"/>
</dbReference>
<feature type="transmembrane region" description="Helical" evidence="5">
    <location>
        <begin position="30"/>
        <end position="53"/>
    </location>
</feature>
<evidence type="ECO:0000256" key="2">
    <source>
        <dbReference type="ARBA" id="ARBA00022692"/>
    </source>
</evidence>
<proteinExistence type="predicted"/>
<feature type="transmembrane region" description="Helical" evidence="5">
    <location>
        <begin position="307"/>
        <end position="327"/>
    </location>
</feature>
<feature type="transmembrane region" description="Helical" evidence="5">
    <location>
        <begin position="65"/>
        <end position="88"/>
    </location>
</feature>
<dbReference type="Pfam" id="PF07690">
    <property type="entry name" value="MFS_1"/>
    <property type="match status" value="1"/>
</dbReference>
<comment type="caution">
    <text evidence="7">The sequence shown here is derived from an EMBL/GenBank/DDBJ whole genome shotgun (WGS) entry which is preliminary data.</text>
</comment>
<feature type="transmembrane region" description="Helical" evidence="5">
    <location>
        <begin position="245"/>
        <end position="262"/>
    </location>
</feature>
<feature type="transmembrane region" description="Helical" evidence="5">
    <location>
        <begin position="95"/>
        <end position="115"/>
    </location>
</feature>
<feature type="transmembrane region" description="Helical" evidence="5">
    <location>
        <begin position="154"/>
        <end position="176"/>
    </location>
</feature>
<feature type="transmembrane region" description="Helical" evidence="5">
    <location>
        <begin position="409"/>
        <end position="432"/>
    </location>
</feature>
<evidence type="ECO:0000256" key="4">
    <source>
        <dbReference type="ARBA" id="ARBA00023136"/>
    </source>
</evidence>
<evidence type="ECO:0000313" key="7">
    <source>
        <dbReference type="EMBL" id="RNB52162.1"/>
    </source>
</evidence>
<dbReference type="PANTHER" id="PTHR23501:SF154">
    <property type="entry name" value="MULTIDRUG-EFFLUX TRANSPORTER RV1634-RELATED"/>
    <property type="match status" value="1"/>
</dbReference>
<feature type="transmembrane region" description="Helical" evidence="5">
    <location>
        <begin position="121"/>
        <end position="142"/>
    </location>
</feature>
<dbReference type="EMBL" id="RHHB01000001">
    <property type="protein sequence ID" value="RNB52162.1"/>
    <property type="molecule type" value="Genomic_DNA"/>
</dbReference>
<dbReference type="InterPro" id="IPR020846">
    <property type="entry name" value="MFS_dom"/>
</dbReference>
<dbReference type="Proteomes" id="UP000275048">
    <property type="component" value="Unassembled WGS sequence"/>
</dbReference>
<comment type="subcellular location">
    <subcellularLocation>
        <location evidence="1">Cell membrane</location>
        <topology evidence="1">Multi-pass membrane protein</topology>
    </subcellularLocation>
</comment>
<reference evidence="7 8" key="1">
    <citation type="submission" date="2018-10" db="EMBL/GenBank/DDBJ databases">
        <title>Isolation, diversity and antibacterial activity of antinobacteria from the wheat rhizosphere soil.</title>
        <authorList>
            <person name="Sun T."/>
        </authorList>
    </citation>
    <scope>NUCLEOTIDE SEQUENCE [LARGE SCALE GENOMIC DNA]</scope>
    <source>
        <strain evidence="7 8">SJ-23</strain>
    </source>
</reference>
<dbReference type="PRINTS" id="PR01036">
    <property type="entry name" value="TCRTETB"/>
</dbReference>
<feature type="transmembrane region" description="Helical" evidence="5">
    <location>
        <begin position="282"/>
        <end position="301"/>
    </location>
</feature>
<keyword evidence="2 5" id="KW-0812">Transmembrane</keyword>